<dbReference type="OrthoDB" id="3523179at2"/>
<dbReference type="STRING" id="1332264.BW730_16785"/>
<dbReference type="Pfam" id="PF12802">
    <property type="entry name" value="MarR_2"/>
    <property type="match status" value="1"/>
</dbReference>
<dbReference type="AlphaFoldDB" id="A0A1Q2CS01"/>
<feature type="domain" description="HTH marR-type" evidence="2">
    <location>
        <begin position="20"/>
        <end position="70"/>
    </location>
</feature>
<dbReference type="InterPro" id="IPR019885">
    <property type="entry name" value="Tscrpt_reg_HTH_AsnC-type_CS"/>
</dbReference>
<dbReference type="SUPFAM" id="SSF46785">
    <property type="entry name" value="Winged helix' DNA-binding domain"/>
    <property type="match status" value="1"/>
</dbReference>
<dbReference type="GO" id="GO:0003700">
    <property type="term" value="F:DNA-binding transcription factor activity"/>
    <property type="evidence" value="ECO:0007669"/>
    <property type="project" value="InterPro"/>
</dbReference>
<protein>
    <recommendedName>
        <fullName evidence="2">HTH marR-type domain-containing protein</fullName>
    </recommendedName>
</protein>
<dbReference type="Pfam" id="PF00480">
    <property type="entry name" value="ROK"/>
    <property type="match status" value="1"/>
</dbReference>
<dbReference type="SUPFAM" id="SSF53067">
    <property type="entry name" value="Actin-like ATPase domain"/>
    <property type="match status" value="1"/>
</dbReference>
<sequence>MTDQKAHAELLGAMRLDNVARCFEHLRDAGASTVADLAAAVGLSRPAVSKRIPDLIALGLVREEAPLQKRGQSTGRPASRYAVRDDSGAVVGVDLGRHTNRIVVANLNGAVVDRADFPEDHTLPIARRLERLRAQVADLLGRNGELGDLRAVGAAIPGRPDGDGLMTLSMVFPEWNGVNVREALEGVFGVPVALENDLNAAALAENRLGGAPADMVLALVWHQVASGILTDGALQRGRHGAAGDLYRLRSTHRDDFRERWPSMPEFRASVAAAEDGDPAELALLEQFAAAAGEQLAHLVVAIDPETLLLYGEAVESELVCSLVERATAHAVLTPAGTRIERARLGAAAPALGVTMVALEHLSARIFGEGHAAFRLLDARRAQ</sequence>
<evidence type="ECO:0000313" key="3">
    <source>
        <dbReference type="EMBL" id="AQP48903.1"/>
    </source>
</evidence>
<dbReference type="InterPro" id="IPR036388">
    <property type="entry name" value="WH-like_DNA-bd_sf"/>
</dbReference>
<dbReference type="InterPro" id="IPR000835">
    <property type="entry name" value="HTH_MarR-typ"/>
</dbReference>
<keyword evidence="4" id="KW-1185">Reference proteome</keyword>
<dbReference type="InterPro" id="IPR043129">
    <property type="entry name" value="ATPase_NBD"/>
</dbReference>
<accession>A0A1Q2CS01</accession>
<dbReference type="CDD" id="cd23763">
    <property type="entry name" value="ASKHA_ATPase_ROK"/>
    <property type="match status" value="1"/>
</dbReference>
<proteinExistence type="inferred from homology"/>
<dbReference type="InterPro" id="IPR036390">
    <property type="entry name" value="WH_DNA-bd_sf"/>
</dbReference>
<dbReference type="Proteomes" id="UP000188145">
    <property type="component" value="Chromosome"/>
</dbReference>
<dbReference type="Gene3D" id="3.30.420.40">
    <property type="match status" value="3"/>
</dbReference>
<name>A0A1Q2CS01_9ACTN</name>
<dbReference type="Gene3D" id="1.10.10.10">
    <property type="entry name" value="Winged helix-like DNA-binding domain superfamily/Winged helix DNA-binding domain"/>
    <property type="match status" value="1"/>
</dbReference>
<reference evidence="4" key="1">
    <citation type="submission" date="2017-02" db="EMBL/GenBank/DDBJ databases">
        <title>Tessaracoccus aquaemaris sp. nov., isolated from the intestine of a Korean rockfish, Sebastes schlegelii, in a marine aquaculture pond.</title>
        <authorList>
            <person name="Tak E.J."/>
            <person name="Bae J.-W."/>
        </authorList>
    </citation>
    <scope>NUCLEOTIDE SEQUENCE [LARGE SCALE GENOMIC DNA]</scope>
    <source>
        <strain evidence="4">NSG39</strain>
    </source>
</reference>
<evidence type="ECO:0000259" key="2">
    <source>
        <dbReference type="Pfam" id="PF12802"/>
    </source>
</evidence>
<dbReference type="PANTHER" id="PTHR18964">
    <property type="entry name" value="ROK (REPRESSOR, ORF, KINASE) FAMILY"/>
    <property type="match status" value="1"/>
</dbReference>
<comment type="similarity">
    <text evidence="1">Belongs to the ROK (NagC/XylR) family.</text>
</comment>
<evidence type="ECO:0000313" key="4">
    <source>
        <dbReference type="Proteomes" id="UP000188145"/>
    </source>
</evidence>
<dbReference type="KEGG" id="tes:BW730_16785"/>
<dbReference type="PANTHER" id="PTHR18964:SF149">
    <property type="entry name" value="BIFUNCTIONAL UDP-N-ACETYLGLUCOSAMINE 2-EPIMERASE_N-ACETYLMANNOSAMINE KINASE"/>
    <property type="match status" value="1"/>
</dbReference>
<gene>
    <name evidence="3" type="ORF">BW730_16785</name>
</gene>
<organism evidence="3 4">
    <name type="scientific">Tessaracoccus aquimaris</name>
    <dbReference type="NCBI Taxonomy" id="1332264"/>
    <lineage>
        <taxon>Bacteria</taxon>
        <taxon>Bacillati</taxon>
        <taxon>Actinomycetota</taxon>
        <taxon>Actinomycetes</taxon>
        <taxon>Propionibacteriales</taxon>
        <taxon>Propionibacteriaceae</taxon>
        <taxon>Tessaracoccus</taxon>
    </lineage>
</organism>
<dbReference type="InterPro" id="IPR000600">
    <property type="entry name" value="ROK"/>
</dbReference>
<dbReference type="PROSITE" id="PS00519">
    <property type="entry name" value="HTH_ASNC_1"/>
    <property type="match status" value="1"/>
</dbReference>
<evidence type="ECO:0000256" key="1">
    <source>
        <dbReference type="ARBA" id="ARBA00006479"/>
    </source>
</evidence>
<dbReference type="RefSeq" id="WP_158522714.1">
    <property type="nucleotide sequence ID" value="NZ_CP019606.1"/>
</dbReference>
<dbReference type="EMBL" id="CP019606">
    <property type="protein sequence ID" value="AQP48903.1"/>
    <property type="molecule type" value="Genomic_DNA"/>
</dbReference>